<dbReference type="OrthoDB" id="194443at2759"/>
<dbReference type="AlphaFoldDB" id="A0A8A3NSF9"/>
<dbReference type="Gene3D" id="3.30.710.10">
    <property type="entry name" value="Potassium Channel Kv1.1, Chain A"/>
    <property type="match status" value="1"/>
</dbReference>
<accession>A0A8A3NSF9</accession>
<dbReference type="PANTHER" id="PTHR47843">
    <property type="entry name" value="BTB DOMAIN-CONTAINING PROTEIN-RELATED"/>
    <property type="match status" value="1"/>
</dbReference>
<reference evidence="3" key="1">
    <citation type="submission" date="2020-10" db="EMBL/GenBank/DDBJ databases">
        <title>Genome Sequence of Monilinia vaccinii-corymbosi Sheds Light on Mummy Berry Disease Infection of Blueberry and Mating Type.</title>
        <authorList>
            <person name="Yow A.G."/>
            <person name="Zhang Y."/>
            <person name="Bansal K."/>
            <person name="Eacker S.M."/>
            <person name="Sullivan S."/>
            <person name="Liachko I."/>
            <person name="Cubeta M.A."/>
            <person name="Rollins J.A."/>
            <person name="Ashrafi H."/>
        </authorList>
    </citation>
    <scope>NUCLEOTIDE SEQUENCE</scope>
    <source>
        <strain evidence="3">RL-1</strain>
    </source>
</reference>
<feature type="region of interest" description="Disordered" evidence="1">
    <location>
        <begin position="1"/>
        <end position="37"/>
    </location>
</feature>
<proteinExistence type="predicted"/>
<protein>
    <recommendedName>
        <fullName evidence="2">BTB domain-containing protein</fullName>
    </recommendedName>
</protein>
<dbReference type="InterPro" id="IPR011333">
    <property type="entry name" value="SKP1/BTB/POZ_sf"/>
</dbReference>
<dbReference type="PROSITE" id="PS50097">
    <property type="entry name" value="BTB"/>
    <property type="match status" value="1"/>
</dbReference>
<name>A0A8A3NSF9_9HELO</name>
<sequence>MATMDEGVFAFESDDDDDYQTSNGKYGDETENKPWERRNVRQVNPEERTFSEIPADQFLSKTSLFSGPTVKIFISTQGGSKQQGFNLSKALLCARSTFFDRAFNGSFKEAASQEMHLSETPLSIFQLVVQFLYTNSFVFPTSVTDANEKLNLYLCFFKTCHQLHITGLAVIISRFKKLLKWRSERGEFPHRFHMEHAMDLPVGHEARRSAVAACVIPYAYSMTKSSTCYGRALFHLESLVEESSDFAADLLRAYTKAVRGSLGAHTILDPLTMTAYRITTGAEAAWDE</sequence>
<evidence type="ECO:0000313" key="3">
    <source>
        <dbReference type="EMBL" id="QSZ28645.1"/>
    </source>
</evidence>
<dbReference type="Pfam" id="PF00651">
    <property type="entry name" value="BTB"/>
    <property type="match status" value="1"/>
</dbReference>
<dbReference type="CDD" id="cd18186">
    <property type="entry name" value="BTB_POZ_ZBTB_KLHL-like"/>
    <property type="match status" value="1"/>
</dbReference>
<organism evidence="3 4">
    <name type="scientific">Monilinia vaccinii-corymbosi</name>
    <dbReference type="NCBI Taxonomy" id="61207"/>
    <lineage>
        <taxon>Eukaryota</taxon>
        <taxon>Fungi</taxon>
        <taxon>Dikarya</taxon>
        <taxon>Ascomycota</taxon>
        <taxon>Pezizomycotina</taxon>
        <taxon>Leotiomycetes</taxon>
        <taxon>Helotiales</taxon>
        <taxon>Sclerotiniaceae</taxon>
        <taxon>Monilinia</taxon>
    </lineage>
</organism>
<dbReference type="InterPro" id="IPR000210">
    <property type="entry name" value="BTB/POZ_dom"/>
</dbReference>
<dbReference type="Proteomes" id="UP000672032">
    <property type="component" value="Chromosome 1"/>
</dbReference>
<dbReference type="EMBL" id="CP063405">
    <property type="protein sequence ID" value="QSZ28645.1"/>
    <property type="molecule type" value="Genomic_DNA"/>
</dbReference>
<evidence type="ECO:0000256" key="1">
    <source>
        <dbReference type="SAM" id="MobiDB-lite"/>
    </source>
</evidence>
<dbReference type="SUPFAM" id="SSF54695">
    <property type="entry name" value="POZ domain"/>
    <property type="match status" value="1"/>
</dbReference>
<feature type="domain" description="BTB" evidence="2">
    <location>
        <begin position="70"/>
        <end position="141"/>
    </location>
</feature>
<gene>
    <name evidence="3" type="ORF">DSL72_003144</name>
</gene>
<evidence type="ECO:0000313" key="4">
    <source>
        <dbReference type="Proteomes" id="UP000672032"/>
    </source>
</evidence>
<evidence type="ECO:0000259" key="2">
    <source>
        <dbReference type="PROSITE" id="PS50097"/>
    </source>
</evidence>
<keyword evidence="4" id="KW-1185">Reference proteome</keyword>
<feature type="compositionally biased region" description="Basic and acidic residues" evidence="1">
    <location>
        <begin position="26"/>
        <end position="37"/>
    </location>
</feature>